<dbReference type="Pfam" id="PF16736">
    <property type="entry name" value="sCache_like"/>
    <property type="match status" value="1"/>
</dbReference>
<proteinExistence type="predicted"/>
<keyword evidence="8" id="KW-0547">Nucleotide-binding</keyword>
<evidence type="ECO:0000259" key="17">
    <source>
        <dbReference type="PROSITE" id="PS50885"/>
    </source>
</evidence>
<evidence type="ECO:0000313" key="18">
    <source>
        <dbReference type="EMBL" id="OME90831.1"/>
    </source>
</evidence>
<dbReference type="NCBIfam" id="NF046044">
    <property type="entry name" value="PnpS"/>
    <property type="match status" value="1"/>
</dbReference>
<dbReference type="PROSITE" id="PS50109">
    <property type="entry name" value="HIS_KIN"/>
    <property type="match status" value="1"/>
</dbReference>
<evidence type="ECO:0000256" key="9">
    <source>
        <dbReference type="ARBA" id="ARBA00022777"/>
    </source>
</evidence>
<dbReference type="InterPro" id="IPR035965">
    <property type="entry name" value="PAS-like_dom_sf"/>
</dbReference>
<dbReference type="InterPro" id="IPR050351">
    <property type="entry name" value="BphY/WalK/GraS-like"/>
</dbReference>
<dbReference type="PRINTS" id="PR00344">
    <property type="entry name" value="BCTRLSENSOR"/>
</dbReference>
<dbReference type="Gene3D" id="1.10.287.130">
    <property type="match status" value="1"/>
</dbReference>
<dbReference type="InterPro" id="IPR003594">
    <property type="entry name" value="HATPase_dom"/>
</dbReference>
<dbReference type="SUPFAM" id="SSF55785">
    <property type="entry name" value="PYP-like sensor domain (PAS domain)"/>
    <property type="match status" value="1"/>
</dbReference>
<dbReference type="Pfam" id="PF00672">
    <property type="entry name" value="HAMP"/>
    <property type="match status" value="1"/>
</dbReference>
<evidence type="ECO:0000313" key="19">
    <source>
        <dbReference type="Proteomes" id="UP000187074"/>
    </source>
</evidence>
<dbReference type="GO" id="GO:0000155">
    <property type="term" value="F:phosphorelay sensor kinase activity"/>
    <property type="evidence" value="ECO:0007669"/>
    <property type="project" value="InterPro"/>
</dbReference>
<evidence type="ECO:0000256" key="2">
    <source>
        <dbReference type="ARBA" id="ARBA00004651"/>
    </source>
</evidence>
<gene>
    <name evidence="18" type="ORF">BK123_21015</name>
</gene>
<dbReference type="SUPFAM" id="SSF55874">
    <property type="entry name" value="ATPase domain of HSP90 chaperone/DNA topoisomerase II/histidine kinase"/>
    <property type="match status" value="1"/>
</dbReference>
<evidence type="ECO:0000256" key="14">
    <source>
        <dbReference type="SAM" id="Phobius"/>
    </source>
</evidence>
<dbReference type="NCBIfam" id="TIGR00229">
    <property type="entry name" value="sensory_box"/>
    <property type="match status" value="1"/>
</dbReference>
<dbReference type="GO" id="GO:0007234">
    <property type="term" value="P:osmosensory signaling via phosphorelay pathway"/>
    <property type="evidence" value="ECO:0007669"/>
    <property type="project" value="TreeGrafter"/>
</dbReference>
<dbReference type="Proteomes" id="UP000187074">
    <property type="component" value="Unassembled WGS sequence"/>
</dbReference>
<dbReference type="PROSITE" id="PS50112">
    <property type="entry name" value="PAS"/>
    <property type="match status" value="1"/>
</dbReference>
<dbReference type="GO" id="GO:0030295">
    <property type="term" value="F:protein kinase activator activity"/>
    <property type="evidence" value="ECO:0007669"/>
    <property type="project" value="TreeGrafter"/>
</dbReference>
<keyword evidence="13 14" id="KW-0472">Membrane</keyword>
<organism evidence="18 19">
    <name type="scientific">Paenibacillus lautus</name>
    <name type="common">Bacillus lautus</name>
    <dbReference type="NCBI Taxonomy" id="1401"/>
    <lineage>
        <taxon>Bacteria</taxon>
        <taxon>Bacillati</taxon>
        <taxon>Bacillota</taxon>
        <taxon>Bacilli</taxon>
        <taxon>Bacillales</taxon>
        <taxon>Paenibacillaceae</taxon>
        <taxon>Paenibacillus</taxon>
    </lineage>
</organism>
<keyword evidence="10" id="KW-0067">ATP-binding</keyword>
<evidence type="ECO:0000256" key="6">
    <source>
        <dbReference type="ARBA" id="ARBA00022679"/>
    </source>
</evidence>
<dbReference type="GO" id="GO:0005886">
    <property type="term" value="C:plasma membrane"/>
    <property type="evidence" value="ECO:0007669"/>
    <property type="project" value="UniProtKB-SubCell"/>
</dbReference>
<dbReference type="STRING" id="1401.BK123_21015"/>
<dbReference type="PANTHER" id="PTHR42878:SF7">
    <property type="entry name" value="SENSOR HISTIDINE KINASE GLRK"/>
    <property type="match status" value="1"/>
</dbReference>
<keyword evidence="12" id="KW-0902">Two-component regulatory system</keyword>
<dbReference type="GO" id="GO:0006355">
    <property type="term" value="P:regulation of DNA-templated transcription"/>
    <property type="evidence" value="ECO:0007669"/>
    <property type="project" value="InterPro"/>
</dbReference>
<feature type="transmembrane region" description="Helical" evidence="14">
    <location>
        <begin position="168"/>
        <end position="190"/>
    </location>
</feature>
<accession>A0A1R1AY72</accession>
<dbReference type="SMART" id="SM00387">
    <property type="entry name" value="HATPase_c"/>
    <property type="match status" value="1"/>
</dbReference>
<dbReference type="Pfam" id="PF00989">
    <property type="entry name" value="PAS"/>
    <property type="match status" value="1"/>
</dbReference>
<dbReference type="InterPro" id="IPR003660">
    <property type="entry name" value="HAMP_dom"/>
</dbReference>
<evidence type="ECO:0000256" key="3">
    <source>
        <dbReference type="ARBA" id="ARBA00012438"/>
    </source>
</evidence>
<dbReference type="CDD" id="cd00082">
    <property type="entry name" value="HisKA"/>
    <property type="match status" value="1"/>
</dbReference>
<dbReference type="InterPro" id="IPR013767">
    <property type="entry name" value="PAS_fold"/>
</dbReference>
<dbReference type="InterPro" id="IPR003661">
    <property type="entry name" value="HisK_dim/P_dom"/>
</dbReference>
<keyword evidence="9 18" id="KW-0418">Kinase</keyword>
<dbReference type="OrthoDB" id="9813151at2"/>
<keyword evidence="11 14" id="KW-1133">Transmembrane helix</keyword>
<keyword evidence="4" id="KW-1003">Cell membrane</keyword>
<dbReference type="Pfam" id="PF02518">
    <property type="entry name" value="HATPase_c"/>
    <property type="match status" value="1"/>
</dbReference>
<evidence type="ECO:0000256" key="8">
    <source>
        <dbReference type="ARBA" id="ARBA00022741"/>
    </source>
</evidence>
<comment type="catalytic activity">
    <reaction evidence="1">
        <text>ATP + protein L-histidine = ADP + protein N-phospho-L-histidine.</text>
        <dbReference type="EC" id="2.7.13.3"/>
    </reaction>
</comment>
<dbReference type="FunFam" id="1.10.287.130:FF:000008">
    <property type="entry name" value="Two-component sensor histidine kinase"/>
    <property type="match status" value="1"/>
</dbReference>
<dbReference type="PANTHER" id="PTHR42878">
    <property type="entry name" value="TWO-COMPONENT HISTIDINE KINASE"/>
    <property type="match status" value="1"/>
</dbReference>
<evidence type="ECO:0000256" key="7">
    <source>
        <dbReference type="ARBA" id="ARBA00022692"/>
    </source>
</evidence>
<dbReference type="CDD" id="cd00075">
    <property type="entry name" value="HATPase"/>
    <property type="match status" value="1"/>
</dbReference>
<feature type="domain" description="HAMP" evidence="17">
    <location>
        <begin position="191"/>
        <end position="243"/>
    </location>
</feature>
<dbReference type="Gene3D" id="6.10.340.10">
    <property type="match status" value="1"/>
</dbReference>
<reference evidence="18 19" key="1">
    <citation type="submission" date="2016-11" db="EMBL/GenBank/DDBJ databases">
        <title>Paenibacillus species isolates.</title>
        <authorList>
            <person name="Beno S.M."/>
        </authorList>
    </citation>
    <scope>NUCLEOTIDE SEQUENCE [LARGE SCALE GENOMIC DNA]</scope>
    <source>
        <strain evidence="18 19">FSL F4-0100</strain>
    </source>
</reference>
<feature type="domain" description="Histidine kinase" evidence="15">
    <location>
        <begin position="374"/>
        <end position="597"/>
    </location>
</feature>
<evidence type="ECO:0000259" key="16">
    <source>
        <dbReference type="PROSITE" id="PS50112"/>
    </source>
</evidence>
<comment type="subcellular location">
    <subcellularLocation>
        <location evidence="2">Cell membrane</location>
        <topology evidence="2">Multi-pass membrane protein</topology>
    </subcellularLocation>
</comment>
<dbReference type="EC" id="2.7.13.3" evidence="3"/>
<dbReference type="GO" id="GO:0000156">
    <property type="term" value="F:phosphorelay response regulator activity"/>
    <property type="evidence" value="ECO:0007669"/>
    <property type="project" value="TreeGrafter"/>
</dbReference>
<comment type="caution">
    <text evidence="18">The sequence shown here is derived from an EMBL/GenBank/DDBJ whole genome shotgun (WGS) entry which is preliminary data.</text>
</comment>
<evidence type="ECO:0000256" key="10">
    <source>
        <dbReference type="ARBA" id="ARBA00022840"/>
    </source>
</evidence>
<feature type="domain" description="PAS" evidence="16">
    <location>
        <begin position="248"/>
        <end position="294"/>
    </location>
</feature>
<dbReference type="SUPFAM" id="SSF47384">
    <property type="entry name" value="Homodimeric domain of signal transducing histidine kinase"/>
    <property type="match status" value="1"/>
</dbReference>
<name>A0A1R1AY72_PAELA</name>
<dbReference type="Gene3D" id="3.30.450.20">
    <property type="entry name" value="PAS domain"/>
    <property type="match status" value="1"/>
</dbReference>
<dbReference type="InterPro" id="IPR036097">
    <property type="entry name" value="HisK_dim/P_sf"/>
</dbReference>
<dbReference type="CDD" id="cd00130">
    <property type="entry name" value="PAS"/>
    <property type="match status" value="1"/>
</dbReference>
<dbReference type="CDD" id="cd06225">
    <property type="entry name" value="HAMP"/>
    <property type="match status" value="1"/>
</dbReference>
<evidence type="ECO:0000256" key="13">
    <source>
        <dbReference type="ARBA" id="ARBA00023136"/>
    </source>
</evidence>
<dbReference type="InterPro" id="IPR004358">
    <property type="entry name" value="Sig_transdc_His_kin-like_C"/>
</dbReference>
<evidence type="ECO:0000256" key="4">
    <source>
        <dbReference type="ARBA" id="ARBA00022475"/>
    </source>
</evidence>
<evidence type="ECO:0000256" key="1">
    <source>
        <dbReference type="ARBA" id="ARBA00000085"/>
    </source>
</evidence>
<keyword evidence="5" id="KW-0597">Phosphoprotein</keyword>
<evidence type="ECO:0000256" key="11">
    <source>
        <dbReference type="ARBA" id="ARBA00022989"/>
    </source>
</evidence>
<sequence>MRQYRNRLTLIMLTLIGLSMLAAGLAMVTVFKQSHVQLLEDNMVREIRLLQTMMEFPDADSADAITYYTNRSMQLEELSESRVTFILKDGKVIGDSESDPLTMDNHAYREEMLQAVKEGRGSTIRRSDTLEQDMLYVALPVKAGENFDGFVRLSVSLKAVDQGVRQGWAVMGIGLLVLFLIAALVSYRVAKGLTSPLEKITRVARRISSLEYDARVKIHRKDEIGQLAQAINGMADSLQTQLRTIRDNEDLLQSVLNNMTGGIVMVNGAGQIILVNRAAERMLGINAEVITGKSYRELKQHYELTKLMEQGLESKEGFHEERNIYYPVESIIRLDGVAMMQEEEQESYRGMLFLLQDVSDIRRLERMRSEFVANVSHELKTPLAAVKGFAETLLGGGVTDEKTSRSFLQIIYDESERLNRLIGDILELSKIESKRIQMDYSPIHLSAFFDTISEMMRTVAEKKRISLELDIPEELFMEGDEDKLRQIFMNLLSNAISYTQEGGRVKLTALEKHSHGNAEDIVEFIVKDSGIGIPKKDLPRIFERFYRVDKARSRGSGGTGLGLSIVKHLVDLHHGTIKVESELGIGSSFIIELPILQETQETGS</sequence>
<dbReference type="SMART" id="SM00091">
    <property type="entry name" value="PAS"/>
    <property type="match status" value="1"/>
</dbReference>
<evidence type="ECO:0000256" key="5">
    <source>
        <dbReference type="ARBA" id="ARBA00022553"/>
    </source>
</evidence>
<dbReference type="SMART" id="SM00304">
    <property type="entry name" value="HAMP"/>
    <property type="match status" value="1"/>
</dbReference>
<dbReference type="AlphaFoldDB" id="A0A1R1AY72"/>
<keyword evidence="7 14" id="KW-0812">Transmembrane</keyword>
<dbReference type="InterPro" id="IPR005467">
    <property type="entry name" value="His_kinase_dom"/>
</dbReference>
<dbReference type="GO" id="GO:0005524">
    <property type="term" value="F:ATP binding"/>
    <property type="evidence" value="ECO:0007669"/>
    <property type="project" value="UniProtKB-KW"/>
</dbReference>
<dbReference type="PROSITE" id="PS50885">
    <property type="entry name" value="HAMP"/>
    <property type="match status" value="1"/>
</dbReference>
<dbReference type="RefSeq" id="WP_076324322.1">
    <property type="nucleotide sequence ID" value="NZ_JBCNHU010000003.1"/>
</dbReference>
<keyword evidence="6" id="KW-0808">Transferase</keyword>
<dbReference type="Gene3D" id="3.30.565.10">
    <property type="entry name" value="Histidine kinase-like ATPase, C-terminal domain"/>
    <property type="match status" value="1"/>
</dbReference>
<protein>
    <recommendedName>
        <fullName evidence="3">histidine kinase</fullName>
        <ecNumber evidence="3">2.7.13.3</ecNumber>
    </recommendedName>
</protein>
<dbReference type="EMBL" id="MRTF01000007">
    <property type="protein sequence ID" value="OME90831.1"/>
    <property type="molecule type" value="Genomic_DNA"/>
</dbReference>
<dbReference type="SUPFAM" id="SSF158472">
    <property type="entry name" value="HAMP domain-like"/>
    <property type="match status" value="1"/>
</dbReference>
<dbReference type="FunFam" id="3.30.565.10:FF:000006">
    <property type="entry name" value="Sensor histidine kinase WalK"/>
    <property type="match status" value="1"/>
</dbReference>
<dbReference type="InterPro" id="IPR036890">
    <property type="entry name" value="HATPase_C_sf"/>
</dbReference>
<evidence type="ECO:0000259" key="15">
    <source>
        <dbReference type="PROSITE" id="PS50109"/>
    </source>
</evidence>
<dbReference type="SMART" id="SM00388">
    <property type="entry name" value="HisKA"/>
    <property type="match status" value="1"/>
</dbReference>
<dbReference type="InterPro" id="IPR000014">
    <property type="entry name" value="PAS"/>
</dbReference>
<dbReference type="InterPro" id="IPR031967">
    <property type="entry name" value="PhoR_single_Cache-like_dom"/>
</dbReference>
<dbReference type="Pfam" id="PF00512">
    <property type="entry name" value="HisKA"/>
    <property type="match status" value="1"/>
</dbReference>
<evidence type="ECO:0000256" key="12">
    <source>
        <dbReference type="ARBA" id="ARBA00023012"/>
    </source>
</evidence>